<evidence type="ECO:0000256" key="1">
    <source>
        <dbReference type="SAM" id="Phobius"/>
    </source>
</evidence>
<proteinExistence type="predicted"/>
<keyword evidence="3" id="KW-1185">Reference proteome</keyword>
<reference evidence="2" key="2">
    <citation type="submission" date="2020-05" db="UniProtKB">
        <authorList>
            <consortium name="EnsemblMetazoa"/>
        </authorList>
    </citation>
    <scope>IDENTIFICATION</scope>
    <source>
        <strain evidence="2">IAEA</strain>
    </source>
</reference>
<evidence type="ECO:0000313" key="2">
    <source>
        <dbReference type="EnsemblMetazoa" id="GBRI014900-PA"/>
    </source>
</evidence>
<protein>
    <submittedName>
        <fullName evidence="2">Uncharacterized protein</fullName>
    </submittedName>
</protein>
<accession>A0A1A9WCU7</accession>
<keyword evidence="1" id="KW-0812">Transmembrane</keyword>
<evidence type="ECO:0000313" key="3">
    <source>
        <dbReference type="Proteomes" id="UP000091820"/>
    </source>
</evidence>
<feature type="transmembrane region" description="Helical" evidence="1">
    <location>
        <begin position="48"/>
        <end position="70"/>
    </location>
</feature>
<reference evidence="3" key="1">
    <citation type="submission" date="2014-03" db="EMBL/GenBank/DDBJ databases">
        <authorList>
            <person name="Aksoy S."/>
            <person name="Warren W."/>
            <person name="Wilson R.K."/>
        </authorList>
    </citation>
    <scope>NUCLEOTIDE SEQUENCE [LARGE SCALE GENOMIC DNA]</scope>
    <source>
        <strain evidence="3">IAEA</strain>
    </source>
</reference>
<dbReference type="AlphaFoldDB" id="A0A1A9WCU7"/>
<dbReference type="Proteomes" id="UP000091820">
    <property type="component" value="Unassembled WGS sequence"/>
</dbReference>
<name>A0A1A9WCU7_9MUSC</name>
<sequence length="188" mass="21169">MQGNAMHAVISVGMKQKSKSQQTKFLKEAKPTIRIRIATITVCKKGEFFALLIFLISCNIYSIGCSYTLADIPVRSNSIAANTPIEALLRLQGDYAEQFFLQTKLFLKKIEYMKTSIARCGLDGTVIKAFTKFLINAKFTTHMLSVAVQKQTTISRPLSDDLKDSAAEEKMTDYWNETSARTARFLYL</sequence>
<dbReference type="VEuPathDB" id="VectorBase:GBRI014900"/>
<organism evidence="2 3">
    <name type="scientific">Glossina brevipalpis</name>
    <dbReference type="NCBI Taxonomy" id="37001"/>
    <lineage>
        <taxon>Eukaryota</taxon>
        <taxon>Metazoa</taxon>
        <taxon>Ecdysozoa</taxon>
        <taxon>Arthropoda</taxon>
        <taxon>Hexapoda</taxon>
        <taxon>Insecta</taxon>
        <taxon>Pterygota</taxon>
        <taxon>Neoptera</taxon>
        <taxon>Endopterygota</taxon>
        <taxon>Diptera</taxon>
        <taxon>Brachycera</taxon>
        <taxon>Muscomorpha</taxon>
        <taxon>Hippoboscoidea</taxon>
        <taxon>Glossinidae</taxon>
        <taxon>Glossina</taxon>
    </lineage>
</organism>
<keyword evidence="1" id="KW-1133">Transmembrane helix</keyword>
<dbReference type="EnsemblMetazoa" id="GBRI014900-RA">
    <property type="protein sequence ID" value="GBRI014900-PA"/>
    <property type="gene ID" value="GBRI014900"/>
</dbReference>
<keyword evidence="1" id="KW-0472">Membrane</keyword>